<comment type="caution">
    <text evidence="4">The sequence shown here is derived from an EMBL/GenBank/DDBJ whole genome shotgun (WGS) entry which is preliminary data.</text>
</comment>
<proteinExistence type="predicted"/>
<gene>
    <name evidence="4" type="ORF">SAOR_11580</name>
</gene>
<dbReference type="InterPro" id="IPR025178">
    <property type="entry name" value="Lnb_N"/>
</dbReference>
<dbReference type="RefSeq" id="WP_123631582.1">
    <property type="nucleotide sequence ID" value="NZ_AYKH01000024.1"/>
</dbReference>
<feature type="transmembrane region" description="Helical" evidence="2">
    <location>
        <begin position="12"/>
        <end position="31"/>
    </location>
</feature>
<sequence>MAALSASLLWRLPLALGLTLLGAWGSGALWFRGPRGFAAVLLALWLALTLVALAGLLAPPLRELRWPSLLAFALVFVALIGWWQTIRPAMDRDWAPDVARLLESERDGDRVVLHNVRNFDWRTREDFTPRWETRTYDLSQLRSADLIASHWMGPAIAHTLVSFGFADGRQLVFSVEVRRTRESSFSAVGGLFKQSELVLIAADERDIVRTRSNVRGEDVYLYRVALPRAAMRDLFLAYLDEAESLRREPRFYNTLLSNCTTIVYDMVKAIVPGLPSDYRLLASGYLPGYIYDLGALDTSRPLAELRARGHINTRAVAADVDGHAAADFPRAIRRGVPAPDGDLIEPGPSSAPAEAGRTATP</sequence>
<reference evidence="4 5" key="1">
    <citation type="submission" date="2013-10" db="EMBL/GenBank/DDBJ databases">
        <title>Salinisphaera orenii MK-B5 Genome Sequencing.</title>
        <authorList>
            <person name="Lai Q."/>
            <person name="Li C."/>
            <person name="Shao Z."/>
        </authorList>
    </citation>
    <scope>NUCLEOTIDE SEQUENCE [LARGE SCALE GENOMIC DNA]</scope>
    <source>
        <strain evidence="4 5">MK-B5</strain>
    </source>
</reference>
<accession>A0A423PK83</accession>
<evidence type="ECO:0000259" key="3">
    <source>
        <dbReference type="Pfam" id="PF13387"/>
    </source>
</evidence>
<evidence type="ECO:0000256" key="1">
    <source>
        <dbReference type="SAM" id="MobiDB-lite"/>
    </source>
</evidence>
<name>A0A423PK83_9GAMM</name>
<protein>
    <submittedName>
        <fullName evidence="4">Membrane protein</fullName>
    </submittedName>
</protein>
<feature type="transmembrane region" description="Helical" evidence="2">
    <location>
        <begin position="38"/>
        <end position="58"/>
    </location>
</feature>
<evidence type="ECO:0000313" key="5">
    <source>
        <dbReference type="Proteomes" id="UP000283993"/>
    </source>
</evidence>
<dbReference type="Proteomes" id="UP000283993">
    <property type="component" value="Unassembled WGS sequence"/>
</dbReference>
<organism evidence="4 5">
    <name type="scientific">Salinisphaera orenii MK-B5</name>
    <dbReference type="NCBI Taxonomy" id="856730"/>
    <lineage>
        <taxon>Bacteria</taxon>
        <taxon>Pseudomonadati</taxon>
        <taxon>Pseudomonadota</taxon>
        <taxon>Gammaproteobacteria</taxon>
        <taxon>Salinisphaerales</taxon>
        <taxon>Salinisphaeraceae</taxon>
        <taxon>Salinisphaera</taxon>
    </lineage>
</organism>
<dbReference type="EMBL" id="AYKH01000024">
    <property type="protein sequence ID" value="ROO26020.1"/>
    <property type="molecule type" value="Genomic_DNA"/>
</dbReference>
<keyword evidence="2" id="KW-0472">Membrane</keyword>
<keyword evidence="5" id="KW-1185">Reference proteome</keyword>
<evidence type="ECO:0000256" key="2">
    <source>
        <dbReference type="SAM" id="Phobius"/>
    </source>
</evidence>
<dbReference type="AlphaFoldDB" id="A0A423PK83"/>
<feature type="domain" description="Lnb N-terminal periplasmic" evidence="3">
    <location>
        <begin position="128"/>
        <end position="283"/>
    </location>
</feature>
<feature type="region of interest" description="Disordered" evidence="1">
    <location>
        <begin position="337"/>
        <end position="361"/>
    </location>
</feature>
<feature type="transmembrane region" description="Helical" evidence="2">
    <location>
        <begin position="64"/>
        <end position="83"/>
    </location>
</feature>
<dbReference type="Pfam" id="PF13387">
    <property type="entry name" value="Lnb_N"/>
    <property type="match status" value="1"/>
</dbReference>
<keyword evidence="2" id="KW-0812">Transmembrane</keyword>
<evidence type="ECO:0000313" key="4">
    <source>
        <dbReference type="EMBL" id="ROO26020.1"/>
    </source>
</evidence>
<keyword evidence="2" id="KW-1133">Transmembrane helix</keyword>